<dbReference type="GO" id="GO:0005737">
    <property type="term" value="C:cytoplasm"/>
    <property type="evidence" value="ECO:0007669"/>
    <property type="project" value="UniProtKB-SubCell"/>
</dbReference>
<dbReference type="Pfam" id="PF18394">
    <property type="entry name" value="TBK1_CCD1"/>
    <property type="match status" value="1"/>
</dbReference>
<dbReference type="Gene3D" id="3.30.200.20">
    <property type="entry name" value="Phosphorylase Kinase, domain 1"/>
    <property type="match status" value="1"/>
</dbReference>
<keyword evidence="5" id="KW-0547">Nucleotide-binding</keyword>
<dbReference type="FunFam" id="1.10.510.10:FF:000100">
    <property type="entry name" value="inhibitor of nuclear factor kappa-B kinase subunit epsilon"/>
    <property type="match status" value="1"/>
</dbReference>
<dbReference type="AlphaFoldDB" id="A0A7I6J1G1"/>
<dbReference type="GO" id="GO:0005524">
    <property type="term" value="F:ATP binding"/>
    <property type="evidence" value="ECO:0007669"/>
    <property type="project" value="UniProtKB-KW"/>
</dbReference>
<proteinExistence type="evidence at transcript level"/>
<evidence type="ECO:0000256" key="6">
    <source>
        <dbReference type="ARBA" id="ARBA00022777"/>
    </source>
</evidence>
<protein>
    <submittedName>
        <fullName evidence="10">Inhibitor of nuclear factor kappa-B kinase subunit epsilon-like</fullName>
    </submittedName>
</protein>
<dbReference type="Gene3D" id="3.10.20.90">
    <property type="entry name" value="Phosphatidylinositol 3-kinase Catalytic Subunit, Chain A, domain 1"/>
    <property type="match status" value="1"/>
</dbReference>
<keyword evidence="4" id="KW-0808">Transferase</keyword>
<dbReference type="InterPro" id="IPR011009">
    <property type="entry name" value="Kinase-like_dom_sf"/>
</dbReference>
<dbReference type="PANTHER" id="PTHR22969">
    <property type="entry name" value="IKB KINASE"/>
    <property type="match status" value="1"/>
</dbReference>
<evidence type="ECO:0000256" key="8">
    <source>
        <dbReference type="SAM" id="Coils"/>
    </source>
</evidence>
<dbReference type="Pfam" id="PF00069">
    <property type="entry name" value="Pkinase"/>
    <property type="match status" value="1"/>
</dbReference>
<dbReference type="PANTHER" id="PTHR22969:SF15">
    <property type="entry name" value="FI05319P"/>
    <property type="match status" value="1"/>
</dbReference>
<evidence type="ECO:0000256" key="1">
    <source>
        <dbReference type="ARBA" id="ARBA00004496"/>
    </source>
</evidence>
<organism evidence="10">
    <name type="scientific">Haliotis discus discus</name>
    <name type="common">disc abalone</name>
    <dbReference type="NCBI Taxonomy" id="91233"/>
    <lineage>
        <taxon>Eukaryota</taxon>
        <taxon>Metazoa</taxon>
        <taxon>Spiralia</taxon>
        <taxon>Lophotrochozoa</taxon>
        <taxon>Mollusca</taxon>
        <taxon>Gastropoda</taxon>
        <taxon>Vetigastropoda</taxon>
        <taxon>Lepetellida</taxon>
        <taxon>Haliotoidea</taxon>
        <taxon>Haliotidae</taxon>
        <taxon>Haliotis</taxon>
    </lineage>
</organism>
<accession>A0A7I6J1G1</accession>
<name>A0A7I6J1G1_HALDI</name>
<dbReference type="InterPro" id="IPR051180">
    <property type="entry name" value="IKK"/>
</dbReference>
<dbReference type="EMBL" id="KY022650">
    <property type="protein sequence ID" value="ARR97168.1"/>
    <property type="molecule type" value="mRNA"/>
</dbReference>
<sequence length="713" mass="81882">MANVRSTLNHSYSTDDCLGIGATCEVYKGISKSGDIRALKVFGPRTDGDIGREIQALKQLDHKNIIKYYGCEEELGSRRLVVVTEFCDGGSLLDHLNRPENAYGLDEEEYLLLLRHLVDGMKHYREKGFIHRDIKPANILRCISEDGSSLYKLSDFGTAKPLMPDECFQSLVGTEEYLHPDIYKAAFLERGRDRQFDQSVDLWSLGATLYHSATGRVPFRPHHGRADKLTMFEMIAKKPAGVISGVQTKHRGEIRWCDELPTTCPMSQSFKKRVASMIVCLMEADTKKMWTFEDFFQDAEDILKKEAIVVLSPTSFVSPFCRLYMNASQSVRDTQKELERQTGVLVTEQLLMLEDVLLTEMVKETDSIQELRRTSQEEPVILLPGRTRHDDTRDVDPVLAEIEDDTTRFSSSAGQPDVDFKHAKRLMEHVALIHRHSHVTSLAQRHFIGVRRRLRRKQKDREDSVGNKHSYVSDLFEHVNYLATTLVGRQGSSVASGSIMQTVDKIRADLEVCGGSLSAHSYAKSDDVSLETHAWCFENCSCERKYLRWFDRAKDIVPHFYERRKKRTFGRLDERVHQIEKAQLEQIHNMAREHWTSHCVPKNKFLQDSFHQWAKNYYETEDRLQTVDNKLEDIQKALAALSRQIADSQKSQMSLSSFSDSVRQKSLSIDKGVKEELSKTKEMKAIVMDFKNKYYEVLSDLEPPVEMDLHGIH</sequence>
<evidence type="ECO:0000313" key="10">
    <source>
        <dbReference type="EMBL" id="ARR97168.1"/>
    </source>
</evidence>
<reference evidence="10" key="1">
    <citation type="submission" date="2016-10" db="EMBL/GenBank/DDBJ databases">
        <authorList>
            <person name="Bathige S.D.N.K."/>
            <person name="Lee S."/>
            <person name="Lee J."/>
        </authorList>
    </citation>
    <scope>NUCLEOTIDE SEQUENCE</scope>
</reference>
<keyword evidence="2" id="KW-0963">Cytoplasm</keyword>
<evidence type="ECO:0000256" key="7">
    <source>
        <dbReference type="ARBA" id="ARBA00022840"/>
    </source>
</evidence>
<keyword evidence="7" id="KW-0067">ATP-binding</keyword>
<evidence type="ECO:0000256" key="4">
    <source>
        <dbReference type="ARBA" id="ARBA00022679"/>
    </source>
</evidence>
<feature type="coiled-coil region" evidence="8">
    <location>
        <begin position="624"/>
        <end position="651"/>
    </location>
</feature>
<feature type="domain" description="Protein kinase" evidence="9">
    <location>
        <begin position="12"/>
        <end position="303"/>
    </location>
</feature>
<dbReference type="SMART" id="SM00220">
    <property type="entry name" value="S_TKc"/>
    <property type="match status" value="1"/>
</dbReference>
<evidence type="ECO:0000256" key="2">
    <source>
        <dbReference type="ARBA" id="ARBA00022490"/>
    </source>
</evidence>
<keyword evidence="3" id="KW-0723">Serine/threonine-protein kinase</keyword>
<keyword evidence="6 10" id="KW-0418">Kinase</keyword>
<comment type="subcellular location">
    <subcellularLocation>
        <location evidence="1">Cytoplasm</location>
    </subcellularLocation>
</comment>
<keyword evidence="8" id="KW-0175">Coiled coil</keyword>
<dbReference type="PROSITE" id="PS50011">
    <property type="entry name" value="PROTEIN_KINASE_DOM"/>
    <property type="match status" value="1"/>
</dbReference>
<dbReference type="SUPFAM" id="SSF56112">
    <property type="entry name" value="Protein kinase-like (PK-like)"/>
    <property type="match status" value="1"/>
</dbReference>
<evidence type="ECO:0000259" key="9">
    <source>
        <dbReference type="PROSITE" id="PS50011"/>
    </source>
</evidence>
<evidence type="ECO:0000256" key="5">
    <source>
        <dbReference type="ARBA" id="ARBA00022741"/>
    </source>
</evidence>
<dbReference type="Gene3D" id="1.20.1270.420">
    <property type="match status" value="1"/>
</dbReference>
<dbReference type="InterPro" id="IPR041309">
    <property type="entry name" value="TBK1_CC1"/>
</dbReference>
<dbReference type="InterPro" id="IPR000719">
    <property type="entry name" value="Prot_kinase_dom"/>
</dbReference>
<dbReference type="GO" id="GO:0004674">
    <property type="term" value="F:protein serine/threonine kinase activity"/>
    <property type="evidence" value="ECO:0007669"/>
    <property type="project" value="UniProtKB-KW"/>
</dbReference>
<dbReference type="Gene3D" id="1.10.510.10">
    <property type="entry name" value="Transferase(Phosphotransferase) domain 1"/>
    <property type="match status" value="1"/>
</dbReference>
<evidence type="ECO:0000256" key="3">
    <source>
        <dbReference type="ARBA" id="ARBA00022527"/>
    </source>
</evidence>